<feature type="domain" description="GRIP" evidence="8">
    <location>
        <begin position="994"/>
        <end position="1046"/>
    </location>
</feature>
<keyword evidence="10" id="KW-1185">Reference proteome</keyword>
<feature type="region of interest" description="Disordered" evidence="7">
    <location>
        <begin position="968"/>
        <end position="997"/>
    </location>
</feature>
<feature type="compositionally biased region" description="Basic and acidic residues" evidence="7">
    <location>
        <begin position="36"/>
        <end position="48"/>
    </location>
</feature>
<accession>A0AAE0L6L1</accession>
<proteinExistence type="predicted"/>
<name>A0AAE0L6L1_9CHLO</name>
<dbReference type="EMBL" id="LGRX02008341">
    <property type="protein sequence ID" value="KAK3273649.1"/>
    <property type="molecule type" value="Genomic_DNA"/>
</dbReference>
<evidence type="ECO:0000256" key="2">
    <source>
        <dbReference type="ARBA" id="ARBA00004496"/>
    </source>
</evidence>
<keyword evidence="3" id="KW-0963">Cytoplasm</keyword>
<evidence type="ECO:0000256" key="7">
    <source>
        <dbReference type="SAM" id="MobiDB-lite"/>
    </source>
</evidence>
<evidence type="ECO:0000256" key="1">
    <source>
        <dbReference type="ARBA" id="ARBA00004184"/>
    </source>
</evidence>
<feature type="compositionally biased region" description="Polar residues" evidence="7">
    <location>
        <begin position="467"/>
        <end position="480"/>
    </location>
</feature>
<feature type="compositionally biased region" description="Acidic residues" evidence="7">
    <location>
        <begin position="777"/>
        <end position="788"/>
    </location>
</feature>
<evidence type="ECO:0000256" key="5">
    <source>
        <dbReference type="ARBA" id="ARBA00023136"/>
    </source>
</evidence>
<evidence type="ECO:0000256" key="4">
    <source>
        <dbReference type="ARBA" id="ARBA00023054"/>
    </source>
</evidence>
<dbReference type="SMART" id="SM00755">
    <property type="entry name" value="Grip"/>
    <property type="match status" value="2"/>
</dbReference>
<keyword evidence="4 6" id="KW-0175">Coiled coil</keyword>
<evidence type="ECO:0000259" key="8">
    <source>
        <dbReference type="PROSITE" id="PS50913"/>
    </source>
</evidence>
<feature type="compositionally biased region" description="Basic and acidic residues" evidence="7">
    <location>
        <begin position="911"/>
        <end position="920"/>
    </location>
</feature>
<dbReference type="InterPro" id="IPR051952">
    <property type="entry name" value="Golgi-autophagy_related"/>
</dbReference>
<evidence type="ECO:0000256" key="6">
    <source>
        <dbReference type="SAM" id="Coils"/>
    </source>
</evidence>
<feature type="region of interest" description="Disordered" evidence="7">
    <location>
        <begin position="1"/>
        <end position="57"/>
    </location>
</feature>
<dbReference type="Proteomes" id="UP001190700">
    <property type="component" value="Unassembled WGS sequence"/>
</dbReference>
<feature type="region of interest" description="Disordered" evidence="7">
    <location>
        <begin position="720"/>
        <end position="921"/>
    </location>
</feature>
<evidence type="ECO:0000313" key="9">
    <source>
        <dbReference type="EMBL" id="KAK3273649.1"/>
    </source>
</evidence>
<dbReference type="AlphaFoldDB" id="A0AAE0L6L1"/>
<feature type="region of interest" description="Disordered" evidence="7">
    <location>
        <begin position="622"/>
        <end position="652"/>
    </location>
</feature>
<dbReference type="PANTHER" id="PTHR23157">
    <property type="entry name" value="GRIP AND COILED-COIL DOMAIN-CONTAINING PROTEIN 1"/>
    <property type="match status" value="1"/>
</dbReference>
<feature type="coiled-coil region" evidence="6">
    <location>
        <begin position="186"/>
        <end position="248"/>
    </location>
</feature>
<dbReference type="GO" id="GO:0005794">
    <property type="term" value="C:Golgi apparatus"/>
    <property type="evidence" value="ECO:0007669"/>
    <property type="project" value="TreeGrafter"/>
</dbReference>
<protein>
    <recommendedName>
        <fullName evidence="8">GRIP domain-containing protein</fullName>
    </recommendedName>
</protein>
<feature type="domain" description="GRIP" evidence="8">
    <location>
        <begin position="916"/>
        <end position="969"/>
    </location>
</feature>
<comment type="subcellular location">
    <subcellularLocation>
        <location evidence="2">Cytoplasm</location>
    </subcellularLocation>
    <subcellularLocation>
        <location evidence="1">Endomembrane system</location>
        <topology evidence="1">Peripheral membrane protein</topology>
    </subcellularLocation>
</comment>
<feature type="compositionally biased region" description="Low complexity" evidence="7">
    <location>
        <begin position="749"/>
        <end position="768"/>
    </location>
</feature>
<dbReference type="InterPro" id="IPR000237">
    <property type="entry name" value="GRIP_dom"/>
</dbReference>
<feature type="compositionally biased region" description="Low complexity" evidence="7">
    <location>
        <begin position="789"/>
        <end position="800"/>
    </location>
</feature>
<dbReference type="PROSITE" id="PS50913">
    <property type="entry name" value="GRIP"/>
    <property type="match status" value="2"/>
</dbReference>
<keyword evidence="5" id="KW-0472">Membrane</keyword>
<evidence type="ECO:0000256" key="3">
    <source>
        <dbReference type="ARBA" id="ARBA00022490"/>
    </source>
</evidence>
<organism evidence="9 10">
    <name type="scientific">Cymbomonas tetramitiformis</name>
    <dbReference type="NCBI Taxonomy" id="36881"/>
    <lineage>
        <taxon>Eukaryota</taxon>
        <taxon>Viridiplantae</taxon>
        <taxon>Chlorophyta</taxon>
        <taxon>Pyramimonadophyceae</taxon>
        <taxon>Pyramimonadales</taxon>
        <taxon>Pyramimonadaceae</taxon>
        <taxon>Cymbomonas</taxon>
    </lineage>
</organism>
<comment type="caution">
    <text evidence="9">The sequence shown here is derived from an EMBL/GenBank/DDBJ whole genome shotgun (WGS) entry which is preliminary data.</text>
</comment>
<reference evidence="9 10" key="1">
    <citation type="journal article" date="2015" name="Genome Biol. Evol.">
        <title>Comparative Genomics of a Bacterivorous Green Alga Reveals Evolutionary Causalities and Consequences of Phago-Mixotrophic Mode of Nutrition.</title>
        <authorList>
            <person name="Burns J.A."/>
            <person name="Paasch A."/>
            <person name="Narechania A."/>
            <person name="Kim E."/>
        </authorList>
    </citation>
    <scope>NUCLEOTIDE SEQUENCE [LARGE SCALE GENOMIC DNA]</scope>
    <source>
        <strain evidence="9 10">PLY_AMNH</strain>
    </source>
</reference>
<feature type="coiled-coil region" evidence="6">
    <location>
        <begin position="60"/>
        <end position="151"/>
    </location>
</feature>
<feature type="region of interest" description="Disordered" evidence="7">
    <location>
        <begin position="463"/>
        <end position="509"/>
    </location>
</feature>
<feature type="compositionally biased region" description="Acidic residues" evidence="7">
    <location>
        <begin position="970"/>
        <end position="983"/>
    </location>
</feature>
<gene>
    <name evidence="9" type="ORF">CYMTET_18122</name>
</gene>
<evidence type="ECO:0000313" key="10">
    <source>
        <dbReference type="Proteomes" id="UP001190700"/>
    </source>
</evidence>
<dbReference type="Pfam" id="PF01465">
    <property type="entry name" value="GRIP"/>
    <property type="match status" value="2"/>
</dbReference>
<dbReference type="PANTHER" id="PTHR23157:SF25">
    <property type="entry name" value="GRIP AND COILED-COIL DOMAIN-CONTAINING PROTEIN 1"/>
    <property type="match status" value="1"/>
</dbReference>
<feature type="coiled-coil region" evidence="6">
    <location>
        <begin position="287"/>
        <end position="393"/>
    </location>
</feature>
<sequence length="1060" mass="113655">MSEAEGPLRRSACHAYDPGPKWGVPPAPAGSGMQPSRERFLSGERWGEGGRGGPLGQVRMRSMEKEYEAAKMTTEQALSEAEARVMELTEKTNVLEPELEATQAFKRELQKLVRELEQDLKRAKAEAETSLQERNQQIEQLQDMVAGHDRELDKVTLLKDNEMIHLRTQVSQLEEKLTGGAVAQERAEQKARVDSLEQQVKKLEGVLEARQAEVADLQRMVKSVRQAEETARAETKEAEARVAALELELRPGAQPGEKVITTTELQEYIVLLETDMEATVIARDSQVSELEAEVARLKEDLEQRKAESELEVAGQTADLQQAVEAAGVHLEAVNGEMQAAAEAHAQELERAAQQATQAAAATAAQIQELEAQLDKALKSVEAAQKAQQEADARVVAQEVETQELQAAVTAAQEAAAAAEVAAAEAAAEAAAQPKATGELAAALEGELAEWKKRAKAMRSKVEELQAKLQSAQAGAESSTKSPAEGGSNGEEEAAEPASSGDIKALQQAMQAKGAEVEEWQERALAGKKAVHKLRAENAELGQRVQQLEQAAGTAAEWEKRAKATRSKSTELQKQLKAMEAELQEACARDTQEKDEQLAELQSGAKGLTQHVEELEMELAQTKAERAEAAAQVEGLQSAPDAAEPAAGSDWEKRAKLTRSKLQAALERGKQLQAEVEALQGQLADRDSEAAAARAAQQSLEEQLAALQAQLQEVEARALVSAATTSQPPGAEAASLPTPADVQQLEVASADPAGATAVAQPAAAGEPAAQSMESAPIPEEEALPGEEALEAALPEAAEAGPKPMEEAGAAPAVDDQRLAPSMPEEQSVPEREGQGAVEILQELEAEEGSPEARTPELTASEASPDVDHASTNEAPAAAGQGELGEKATGAGQGELGEEVGSPLEPPPATEPPTREPHAKDEVDLEYLKTVMVRYLEVPEELEEATRDGMLPVLEMILRLSADEVRRIRFQDEDEDEDQDEDDTAPSEAVKDQPADSDFSAESQYLKHVVVKFMETPLDDPEGRARLLPVLTMLLGLSAEEKEKIEAVQREATGQGSSWLFG</sequence>